<accession>A0A7M2WZY8</accession>
<organism evidence="3 4">
    <name type="scientific">Humisphaera borealis</name>
    <dbReference type="NCBI Taxonomy" id="2807512"/>
    <lineage>
        <taxon>Bacteria</taxon>
        <taxon>Pseudomonadati</taxon>
        <taxon>Planctomycetota</taxon>
        <taxon>Phycisphaerae</taxon>
        <taxon>Tepidisphaerales</taxon>
        <taxon>Tepidisphaeraceae</taxon>
        <taxon>Humisphaera</taxon>
    </lineage>
</organism>
<dbReference type="AlphaFoldDB" id="A0A7M2WZY8"/>
<keyword evidence="1" id="KW-0732">Signal</keyword>
<dbReference type="Gene3D" id="3.20.20.140">
    <property type="entry name" value="Metal-dependent hydrolases"/>
    <property type="match status" value="1"/>
</dbReference>
<sequence length="329" mass="36770">MRPRLPTRREVLSRAAAGLGALSLPACAPTAGRKPDATVADAAADASAGYIDAHSHIWTPDTDRFPLGRWITRDQMDPPSFTAEQLLATAAPHGVDRVVIIQHAPYYGDDNSYLINCARRFPGRFSVVAIVDERRTDLADHLRNLKRQGVRGLRISPTRYADRTFVKDPSNWLNAPAMRKLWALATEEDLILCPLVNVEHLPTLHPMLADFPGTRVAIDHFGHARADRPDELQALLSLSRHRRVHVKASGFYKFGDARAPYNDLVPMMRHVTEAFGVDRVLWGSDCPYQLQKGNNYGDAVAMVEHDLDFLPLSARKAILRDNAQRLFFA</sequence>
<dbReference type="GO" id="GO:0016787">
    <property type="term" value="F:hydrolase activity"/>
    <property type="evidence" value="ECO:0007669"/>
    <property type="project" value="InterPro"/>
</dbReference>
<dbReference type="RefSeq" id="WP_206294165.1">
    <property type="nucleotide sequence ID" value="NZ_CP063458.1"/>
</dbReference>
<protein>
    <submittedName>
        <fullName evidence="3">Amidohydrolase family protein</fullName>
    </submittedName>
</protein>
<name>A0A7M2WZY8_9BACT</name>
<gene>
    <name evidence="3" type="ORF">IPV69_06760</name>
</gene>
<feature type="chain" id="PRO_5034941721" evidence="1">
    <location>
        <begin position="29"/>
        <end position="329"/>
    </location>
</feature>
<dbReference type="InterPro" id="IPR052358">
    <property type="entry name" value="Aro_Compnd_Degr_Hydrolases"/>
</dbReference>
<evidence type="ECO:0000313" key="3">
    <source>
        <dbReference type="EMBL" id="QOV91056.1"/>
    </source>
</evidence>
<keyword evidence="4" id="KW-1185">Reference proteome</keyword>
<evidence type="ECO:0000313" key="4">
    <source>
        <dbReference type="Proteomes" id="UP000593765"/>
    </source>
</evidence>
<reference evidence="3 4" key="1">
    <citation type="submission" date="2020-10" db="EMBL/GenBank/DDBJ databases">
        <title>Wide distribution of Phycisphaera-like planctomycetes from WD2101 soil group in peatlands and genome analysis of the first cultivated representative.</title>
        <authorList>
            <person name="Dedysh S.N."/>
            <person name="Beletsky A.V."/>
            <person name="Ivanova A."/>
            <person name="Kulichevskaya I.S."/>
            <person name="Suzina N.E."/>
            <person name="Philippov D.A."/>
            <person name="Rakitin A.L."/>
            <person name="Mardanov A.V."/>
            <person name="Ravin N.V."/>
        </authorList>
    </citation>
    <scope>NUCLEOTIDE SEQUENCE [LARGE SCALE GENOMIC DNA]</scope>
    <source>
        <strain evidence="3 4">M1803</strain>
    </source>
</reference>
<evidence type="ECO:0000259" key="2">
    <source>
        <dbReference type="Pfam" id="PF04909"/>
    </source>
</evidence>
<dbReference type="InterPro" id="IPR032466">
    <property type="entry name" value="Metal_Hydrolase"/>
</dbReference>
<dbReference type="SUPFAM" id="SSF51556">
    <property type="entry name" value="Metallo-dependent hydrolases"/>
    <property type="match status" value="1"/>
</dbReference>
<dbReference type="EMBL" id="CP063458">
    <property type="protein sequence ID" value="QOV91056.1"/>
    <property type="molecule type" value="Genomic_DNA"/>
</dbReference>
<dbReference type="InterPro" id="IPR006311">
    <property type="entry name" value="TAT_signal"/>
</dbReference>
<dbReference type="Pfam" id="PF04909">
    <property type="entry name" value="Amidohydro_2"/>
    <property type="match status" value="1"/>
</dbReference>
<dbReference type="Proteomes" id="UP000593765">
    <property type="component" value="Chromosome"/>
</dbReference>
<dbReference type="InterPro" id="IPR006680">
    <property type="entry name" value="Amidohydro-rel"/>
</dbReference>
<dbReference type="PANTHER" id="PTHR35563">
    <property type="entry name" value="BARREL METAL-DEPENDENT HYDROLASE, PUTATIVE (AFU_ORTHOLOGUE AFUA_1G16240)-RELATED"/>
    <property type="match status" value="1"/>
</dbReference>
<feature type="domain" description="Amidohydrolase-related" evidence="2">
    <location>
        <begin position="51"/>
        <end position="328"/>
    </location>
</feature>
<dbReference type="KEGG" id="hbs:IPV69_06760"/>
<dbReference type="PANTHER" id="PTHR35563:SF2">
    <property type="entry name" value="BARREL METAL-DEPENDENT HYDROLASE, PUTATIVE (AFU_ORTHOLOGUE AFUA_1G16240)-RELATED"/>
    <property type="match status" value="1"/>
</dbReference>
<dbReference type="PROSITE" id="PS51318">
    <property type="entry name" value="TAT"/>
    <property type="match status" value="1"/>
</dbReference>
<proteinExistence type="predicted"/>
<feature type="signal peptide" evidence="1">
    <location>
        <begin position="1"/>
        <end position="28"/>
    </location>
</feature>
<evidence type="ECO:0000256" key="1">
    <source>
        <dbReference type="SAM" id="SignalP"/>
    </source>
</evidence>